<feature type="compositionally biased region" description="Gly residues" evidence="1">
    <location>
        <begin position="142"/>
        <end position="153"/>
    </location>
</feature>
<feature type="region of interest" description="Disordered" evidence="1">
    <location>
        <begin position="131"/>
        <end position="153"/>
    </location>
</feature>
<keyword evidence="3" id="KW-1185">Reference proteome</keyword>
<evidence type="ECO:0000256" key="1">
    <source>
        <dbReference type="SAM" id="MobiDB-lite"/>
    </source>
</evidence>
<evidence type="ECO:0000313" key="2">
    <source>
        <dbReference type="EMBL" id="GBG73581.1"/>
    </source>
</evidence>
<name>A0A388KU51_CHABU</name>
<sequence>MENIELSDVKKLLEVLVQQIAGQKDKQPMVEPMVEEAEDSEDVDLAHNVQNADEEKEDEGGFVAYMKVRQEYYASLHYTKVEELCKAKAIHYFRKDMDVWELAKLDLQEYADHLAEGASYKIGEPSRRNYSWDEHSDLGSTGCPGGDGSLAGN</sequence>
<reference evidence="2 3" key="1">
    <citation type="journal article" date="2018" name="Cell">
        <title>The Chara Genome: Secondary Complexity and Implications for Plant Terrestrialization.</title>
        <authorList>
            <person name="Nishiyama T."/>
            <person name="Sakayama H."/>
            <person name="Vries J.D."/>
            <person name="Buschmann H."/>
            <person name="Saint-Marcoux D."/>
            <person name="Ullrich K.K."/>
            <person name="Haas F.B."/>
            <person name="Vanderstraeten L."/>
            <person name="Becker D."/>
            <person name="Lang D."/>
            <person name="Vosolsobe S."/>
            <person name="Rombauts S."/>
            <person name="Wilhelmsson P.K.I."/>
            <person name="Janitza P."/>
            <person name="Kern R."/>
            <person name="Heyl A."/>
            <person name="Rumpler F."/>
            <person name="Villalobos L.I.A.C."/>
            <person name="Clay J.M."/>
            <person name="Skokan R."/>
            <person name="Toyoda A."/>
            <person name="Suzuki Y."/>
            <person name="Kagoshima H."/>
            <person name="Schijlen E."/>
            <person name="Tajeshwar N."/>
            <person name="Catarino B."/>
            <person name="Hetherington A.J."/>
            <person name="Saltykova A."/>
            <person name="Bonnot C."/>
            <person name="Breuninger H."/>
            <person name="Symeonidi A."/>
            <person name="Radhakrishnan G.V."/>
            <person name="Van Nieuwerburgh F."/>
            <person name="Deforce D."/>
            <person name="Chang C."/>
            <person name="Karol K.G."/>
            <person name="Hedrich R."/>
            <person name="Ulvskov P."/>
            <person name="Glockner G."/>
            <person name="Delwiche C.F."/>
            <person name="Petrasek J."/>
            <person name="Van de Peer Y."/>
            <person name="Friml J."/>
            <person name="Beilby M."/>
            <person name="Dolan L."/>
            <person name="Kohara Y."/>
            <person name="Sugano S."/>
            <person name="Fujiyama A."/>
            <person name="Delaux P.-M."/>
            <person name="Quint M."/>
            <person name="TheiBen G."/>
            <person name="Hagemann M."/>
            <person name="Harholt J."/>
            <person name="Dunand C."/>
            <person name="Zachgo S."/>
            <person name="Langdale J."/>
            <person name="Maumus F."/>
            <person name="Straeten D.V.D."/>
            <person name="Gould S.B."/>
            <person name="Rensing S.A."/>
        </authorList>
    </citation>
    <scope>NUCLEOTIDE SEQUENCE [LARGE SCALE GENOMIC DNA]</scope>
    <source>
        <strain evidence="2 3">S276</strain>
    </source>
</reference>
<accession>A0A388KU51</accession>
<gene>
    <name evidence="2" type="ORF">CBR_g16923</name>
</gene>
<proteinExistence type="predicted"/>
<protein>
    <submittedName>
        <fullName evidence="2">Uncharacterized protein</fullName>
    </submittedName>
</protein>
<comment type="caution">
    <text evidence="2">The sequence shown here is derived from an EMBL/GenBank/DDBJ whole genome shotgun (WGS) entry which is preliminary data.</text>
</comment>
<organism evidence="2 3">
    <name type="scientific">Chara braunii</name>
    <name type="common">Braun's stonewort</name>
    <dbReference type="NCBI Taxonomy" id="69332"/>
    <lineage>
        <taxon>Eukaryota</taxon>
        <taxon>Viridiplantae</taxon>
        <taxon>Streptophyta</taxon>
        <taxon>Charophyceae</taxon>
        <taxon>Charales</taxon>
        <taxon>Characeae</taxon>
        <taxon>Chara</taxon>
    </lineage>
</organism>
<dbReference type="Gramene" id="GBG73581">
    <property type="protein sequence ID" value="GBG73581"/>
    <property type="gene ID" value="CBR_g16923"/>
</dbReference>
<dbReference type="EMBL" id="BFEA01000186">
    <property type="protein sequence ID" value="GBG73581.1"/>
    <property type="molecule type" value="Genomic_DNA"/>
</dbReference>
<evidence type="ECO:0000313" key="3">
    <source>
        <dbReference type="Proteomes" id="UP000265515"/>
    </source>
</evidence>
<dbReference type="AlphaFoldDB" id="A0A388KU51"/>
<dbReference type="Proteomes" id="UP000265515">
    <property type="component" value="Unassembled WGS sequence"/>
</dbReference>